<evidence type="ECO:0000313" key="3">
    <source>
        <dbReference type="Proteomes" id="UP000287853"/>
    </source>
</evidence>
<evidence type="ECO:0000256" key="1">
    <source>
        <dbReference type="SAM" id="Phobius"/>
    </source>
</evidence>
<dbReference type="AlphaFoldDB" id="A0A3S3RQ82"/>
<keyword evidence="3" id="KW-1185">Reference proteome</keyword>
<evidence type="ECO:0008006" key="4">
    <source>
        <dbReference type="Google" id="ProtNLM"/>
    </source>
</evidence>
<keyword evidence="1" id="KW-1133">Transmembrane helix</keyword>
<comment type="caution">
    <text evidence="2">The sequence shown here is derived from an EMBL/GenBank/DDBJ whole genome shotgun (WGS) entry which is preliminary data.</text>
</comment>
<proteinExistence type="predicted"/>
<reference evidence="2 3" key="1">
    <citation type="submission" date="2017-01" db="EMBL/GenBank/DDBJ databases">
        <title>The cable genome- insights into the physiology and evolution of filamentous bacteria capable of sulfide oxidation via long distance electron transfer.</title>
        <authorList>
            <person name="Schreiber L."/>
            <person name="Bjerg J.T."/>
            <person name="Boggild A."/>
            <person name="Van De Vossenberg J."/>
            <person name="Meysman F."/>
            <person name="Nielsen L.P."/>
            <person name="Schramm A."/>
            <person name="Kjeldsen K.U."/>
        </authorList>
    </citation>
    <scope>NUCLEOTIDE SEQUENCE [LARGE SCALE GENOMIC DNA]</scope>
    <source>
        <strain evidence="2">MCF</strain>
    </source>
</reference>
<evidence type="ECO:0000313" key="2">
    <source>
        <dbReference type="EMBL" id="RWX45220.1"/>
    </source>
</evidence>
<organism evidence="2 3">
    <name type="scientific">Candidatus Electrothrix aarhusensis</name>
    <dbReference type="NCBI Taxonomy" id="1859131"/>
    <lineage>
        <taxon>Bacteria</taxon>
        <taxon>Pseudomonadati</taxon>
        <taxon>Thermodesulfobacteriota</taxon>
        <taxon>Desulfobulbia</taxon>
        <taxon>Desulfobulbales</taxon>
        <taxon>Desulfobulbaceae</taxon>
        <taxon>Candidatus Electrothrix</taxon>
    </lineage>
</organism>
<dbReference type="EMBL" id="MTKO01000081">
    <property type="protein sequence ID" value="RWX45220.1"/>
    <property type="molecule type" value="Genomic_DNA"/>
</dbReference>
<gene>
    <name evidence="2" type="ORF">H206_02788</name>
</gene>
<protein>
    <recommendedName>
        <fullName evidence="4">GAF domain-containing protein</fullName>
    </recommendedName>
</protein>
<feature type="transmembrane region" description="Helical" evidence="1">
    <location>
        <begin position="40"/>
        <end position="56"/>
    </location>
</feature>
<keyword evidence="1" id="KW-0812">Transmembrane</keyword>
<dbReference type="Gene3D" id="3.30.450.40">
    <property type="match status" value="1"/>
</dbReference>
<feature type="transmembrane region" description="Helical" evidence="1">
    <location>
        <begin position="125"/>
        <end position="146"/>
    </location>
</feature>
<dbReference type="Proteomes" id="UP000287853">
    <property type="component" value="Unassembled WGS sequence"/>
</dbReference>
<accession>A0A3S3RQ82</accession>
<dbReference type="InterPro" id="IPR029016">
    <property type="entry name" value="GAF-like_dom_sf"/>
</dbReference>
<sequence>MAKLSKFLVLYLVQAVCLWIGLEVSTYLQGDALKVFIQGYWLYFYAIPLLTTVLIFKEVQDAPLSALIGGTDQQCLTAYTEGKTAWQYNQFAFFFRRRWILYLLISSILVFLSLHAVFFPDLSSALKNGVILFLAFFFFAANFFALRRRMHRLLDMQETLHQLAHQMRNEHSQLLKRLAAKEKALPEDCLRHLSESLELIKGYLRIITSEKNIELAIRIALPHQEEQGNIIYQTLTQTDGLQDSAWLTKPVPANQGIPRYLIEERNTCNVLVYRDIKKALQEKIFQEAEDDSFTEIVGSLAIAPLKAWDGKKKSMIGMVYLTSGQKKTFREEHIDGIRFLADILSDAVATSITVNHMLIMKGNKNARRRQLLEKY</sequence>
<name>A0A3S3RQ82_9BACT</name>
<keyword evidence="1" id="KW-0472">Membrane</keyword>
<feature type="transmembrane region" description="Helical" evidence="1">
    <location>
        <begin position="99"/>
        <end position="119"/>
    </location>
</feature>